<feature type="compositionally biased region" description="Polar residues" evidence="1">
    <location>
        <begin position="317"/>
        <end position="327"/>
    </location>
</feature>
<feature type="compositionally biased region" description="Acidic residues" evidence="1">
    <location>
        <begin position="285"/>
        <end position="302"/>
    </location>
</feature>
<evidence type="ECO:0000256" key="1">
    <source>
        <dbReference type="SAM" id="MobiDB-lite"/>
    </source>
</evidence>
<dbReference type="AlphaFoldDB" id="A0A6N6VY01"/>
<evidence type="ECO:0000313" key="3">
    <source>
        <dbReference type="EMBL" id="KAB8039732.1"/>
    </source>
</evidence>
<feature type="region of interest" description="Disordered" evidence="1">
    <location>
        <begin position="278"/>
        <end position="335"/>
    </location>
</feature>
<accession>A0A6N6VY01</accession>
<comment type="caution">
    <text evidence="3">The sequence shown here is derived from an EMBL/GenBank/DDBJ whole genome shotgun (WGS) entry which is preliminary data.</text>
</comment>
<feature type="compositionally biased region" description="Basic and acidic residues" evidence="1">
    <location>
        <begin position="303"/>
        <end position="315"/>
    </location>
</feature>
<keyword evidence="2" id="KW-0472">Membrane</keyword>
<reference evidence="3 4" key="1">
    <citation type="submission" date="2019-10" db="EMBL/GenBank/DDBJ databases">
        <title>New species of Slilvanegrellaceae.</title>
        <authorList>
            <person name="Pitt A."/>
            <person name="Hahn M.W."/>
        </authorList>
    </citation>
    <scope>NUCLEOTIDE SEQUENCE [LARGE SCALE GENOMIC DNA]</scope>
    <source>
        <strain evidence="3 4">SP-Ram-0.45-NSY-1</strain>
    </source>
</reference>
<keyword evidence="2" id="KW-0812">Transmembrane</keyword>
<dbReference type="Proteomes" id="UP000437748">
    <property type="component" value="Unassembled WGS sequence"/>
</dbReference>
<evidence type="ECO:0000256" key="2">
    <source>
        <dbReference type="SAM" id="Phobius"/>
    </source>
</evidence>
<organism evidence="3 4">
    <name type="scientific">Silvanigrella paludirubra</name>
    <dbReference type="NCBI Taxonomy" id="2499159"/>
    <lineage>
        <taxon>Bacteria</taxon>
        <taxon>Pseudomonadati</taxon>
        <taxon>Bdellovibrionota</taxon>
        <taxon>Oligoflexia</taxon>
        <taxon>Silvanigrellales</taxon>
        <taxon>Silvanigrellaceae</taxon>
        <taxon>Silvanigrella</taxon>
    </lineage>
</organism>
<name>A0A6N6VY01_9BACT</name>
<dbReference type="InterPro" id="IPR017850">
    <property type="entry name" value="Alkaline_phosphatase_core_sf"/>
</dbReference>
<dbReference type="EMBL" id="WFLM01000002">
    <property type="protein sequence ID" value="KAB8039732.1"/>
    <property type="molecule type" value="Genomic_DNA"/>
</dbReference>
<dbReference type="RefSeq" id="WP_153419173.1">
    <property type="nucleotide sequence ID" value="NZ_WFLM01000002.1"/>
</dbReference>
<protein>
    <submittedName>
        <fullName evidence="3">Uncharacterized protein</fullName>
    </submittedName>
</protein>
<gene>
    <name evidence="3" type="ORF">GCL60_05575</name>
</gene>
<feature type="transmembrane region" description="Helical" evidence="2">
    <location>
        <begin position="12"/>
        <end position="36"/>
    </location>
</feature>
<sequence length="911" mass="104383">MPLRSSKLSKWSIYIIISSLILLFLITIFLVIVYFYPIPTITNNFNTAHFSRLLSPWPMSALDQELLERRRLKRYAKGEQLRRMEKQLQRMENLNIPIYDLFLDANAEISNSKYITAPDDVSFLWPILPAKKIFTNLTNPTNSRKSSSVIFPLNHRSQITEGVLLVGGEEIKATIPMVKGRRSFSFNLFLLTPGSIRISLGQYVWAKSFTDDDVQRRIKLSIPINDSTATSIKIISISSSFYLLNANVNHLEHSGRSPIRVSNTSNFWLPNNNYLVSNQKNDNQSTEDDTSADTEDTEEEKILEDVKPEEAKLDEFNANQNSTSNKQQPKKGVEQAQDPLNQIANPQILTNDNYTTAFGYNIVFLQIPKIPDFIMKNKKIFNKTAPAISNLMEQSVVFNKSISISDNASENFRRFIFSDSNFLNSDNISIAKEEINENKNKNTYYQLRKYGYNIVGISYPEAYYFNKNISDSSEFSSIYGKWLERNDWTFANKNLKIDDRNIPVTGLDAIFKTNTKGIAAPLSQKDFPIISNFLASASQNIDRIPDWGLNEYILINNKESYIPRLIDAFQNWTHENQQSRFLAHLLVDTDPHLIRPTIKDLGKSIATLGLSSFLNPLELDDLANLAYIDKAVLQILDTLKARKLENRTIIFALIPIDKGDNKKSYYATGLYKIPGLIPQKNINFENIKINNIVSTILTNVGIPLDNSSQSGNQFSKDIMLEKISLKNYNEEKENRIKIKNNFIKYSMIIKPDENNCAPFLWNSKNEPIFSFQSNLPIYQIISDNQIEFFPCSIKNKNIQLSWYQRGEIKDLPTSNIDDFLGGSFSYKKDSTSLPTFYFGKSLIPSDNISFYFDSMNKPQFEQIFSVEYQNSSKCLKSIRDSFIAIDNFESKNSEDPVLSKKTKIGFFITPL</sequence>
<evidence type="ECO:0000313" key="4">
    <source>
        <dbReference type="Proteomes" id="UP000437748"/>
    </source>
</evidence>
<proteinExistence type="predicted"/>
<keyword evidence="2" id="KW-1133">Transmembrane helix</keyword>
<dbReference type="Gene3D" id="3.40.720.10">
    <property type="entry name" value="Alkaline Phosphatase, subunit A"/>
    <property type="match status" value="1"/>
</dbReference>
<dbReference type="OrthoDB" id="5287585at2"/>
<keyword evidence="4" id="KW-1185">Reference proteome</keyword>